<evidence type="ECO:0000256" key="5">
    <source>
        <dbReference type="ARBA" id="ARBA00023136"/>
    </source>
</evidence>
<dbReference type="InterPro" id="IPR019609">
    <property type="entry name" value="Variant_surf_glycoprt_trypan_C"/>
</dbReference>
<feature type="domain" description="Trypanosome variant surface glycoprotein C-terminal" evidence="9">
    <location>
        <begin position="417"/>
        <end position="535"/>
    </location>
</feature>
<evidence type="ECO:0000256" key="4">
    <source>
        <dbReference type="ARBA" id="ARBA00022622"/>
    </source>
</evidence>
<evidence type="ECO:0000256" key="3">
    <source>
        <dbReference type="ARBA" id="ARBA00022475"/>
    </source>
</evidence>
<dbReference type="Gene3D" id="1.10.470.10">
    <property type="entry name" value="Variant Surface Glycoprotein, subunit A, domain 2"/>
    <property type="match status" value="1"/>
</dbReference>
<keyword evidence="11" id="KW-1185">Reference proteome</keyword>
<dbReference type="InterPro" id="IPR001812">
    <property type="entry name" value="Trypano_VSG_A_N_dom"/>
</dbReference>
<dbReference type="GO" id="GO:0098552">
    <property type="term" value="C:side of membrane"/>
    <property type="evidence" value="ECO:0007669"/>
    <property type="project" value="UniProtKB-KW"/>
</dbReference>
<reference evidence="10" key="1">
    <citation type="submission" date="2016-09" db="EMBL/GenBank/DDBJ databases">
        <authorList>
            <person name="Hebert L."/>
            <person name="Moumen B."/>
        </authorList>
    </citation>
    <scope>NUCLEOTIDE SEQUENCE [LARGE SCALE GENOMIC DNA]</scope>
    <source>
        <strain evidence="10">OVI</strain>
    </source>
</reference>
<dbReference type="RefSeq" id="XP_067079253.1">
    <property type="nucleotide sequence ID" value="XM_067223152.1"/>
</dbReference>
<sequence length="536" mass="57113">MGTRAKHREKKAETLSQRLTKLAALAIFLAAPAEAAAHFGLLPVTWNPMCRLSEELHDIAGSAAHKAQDAAKEAEKMTLAAKRFGIFAAKNTQDEQSAAARFLRLHFEIKAAAALEHLANTLMPANFKAAAQSSYLKGRIDETLKTLEGITSATNNGCLVTATTSATTRREDNLGDHKCRLSPPDLKAADHQSAELGPSGYTKLKKGNSDETAQAANTFNCRLLSGEENNGIGATEATTAFTLADGYISVPTTDTAVTLTDLTSASSISSTKNKAWASAHTAVQGILTKDEAAYKNTTAALKGDASFSDLLGRILLGTSAVAEPTVGNARTNLFGEPTKTKVDDLSKLVDETEIPKGIGGLAKPTKLKDISNINELTAILGYYEFEDAKELNNLKQKLDAVEKEKQKNSPQEKQKECEAHKNNKKDCENAKCIWKGGDSESKGDCEVNTTKVAEQAKQPATGAASGADPNCGQYTDPDTCAKAPGKPKEGKKSVCGWIDYIEGQGKVEAKCRDSSFLLNKKLALSVVSAAFVALLF</sequence>
<dbReference type="GeneID" id="92381857"/>
<dbReference type="GO" id="GO:0042783">
    <property type="term" value="P:symbiont-mediated evasion of host immune response"/>
    <property type="evidence" value="ECO:0007669"/>
    <property type="project" value="InterPro"/>
</dbReference>
<dbReference type="Proteomes" id="UP000195570">
    <property type="component" value="Unassembled WGS sequence"/>
</dbReference>
<feature type="domain" description="Trypanosome variant surface glycoprotein A-type N-terminal" evidence="8">
    <location>
        <begin position="24"/>
        <end position="384"/>
    </location>
</feature>
<dbReference type="EMBL" id="CZPT02000863">
    <property type="protein sequence ID" value="SCU68012.1"/>
    <property type="molecule type" value="Genomic_DNA"/>
</dbReference>
<keyword evidence="7" id="KW-0449">Lipoprotein</keyword>
<comment type="subcellular location">
    <subcellularLocation>
        <location evidence="2">Cell membrane</location>
        <topology evidence="2">Lipid-anchor</topology>
        <topology evidence="2">GPI-anchor</topology>
    </subcellularLocation>
</comment>
<proteinExistence type="predicted"/>
<evidence type="ECO:0000313" key="10">
    <source>
        <dbReference type="EMBL" id="SCU68012.1"/>
    </source>
</evidence>
<keyword evidence="3" id="KW-1003">Cell membrane</keyword>
<dbReference type="VEuPathDB" id="TriTrypDB:TEOVI_000792300"/>
<evidence type="ECO:0000256" key="1">
    <source>
        <dbReference type="ARBA" id="ARBA00002523"/>
    </source>
</evidence>
<gene>
    <name evidence="10" type="ORF">TEOVI_000792300</name>
</gene>
<keyword evidence="5" id="KW-0472">Membrane</keyword>
<dbReference type="GO" id="GO:0005886">
    <property type="term" value="C:plasma membrane"/>
    <property type="evidence" value="ECO:0007669"/>
    <property type="project" value="UniProtKB-SubCell"/>
</dbReference>
<comment type="function">
    <text evidence="1">VSG forms a coat on the surface of the parasite. The trypanosome evades the immune response of the host by expressing a series of antigenically distinct VSGs from an estimated 1000 VSG genes.</text>
</comment>
<accession>A0A1G4I7T7</accession>
<name>A0A1G4I7T7_TRYEQ</name>
<dbReference type="Gene3D" id="3.90.150.10">
    <property type="entry name" value="Variant Surface Glycoprotein, subunit A domain 1"/>
    <property type="match status" value="1"/>
</dbReference>
<evidence type="ECO:0000313" key="11">
    <source>
        <dbReference type="Proteomes" id="UP000195570"/>
    </source>
</evidence>
<dbReference type="Pfam" id="PF00913">
    <property type="entry name" value="Trypan_glycop"/>
    <property type="match status" value="1"/>
</dbReference>
<dbReference type="SUPFAM" id="SSF58087">
    <property type="entry name" value="Variant surface glycoprotein (N-terminal domain)"/>
    <property type="match status" value="1"/>
</dbReference>
<keyword evidence="4" id="KW-0336">GPI-anchor</keyword>
<protein>
    <submittedName>
        <fullName evidence="10">Trypanosome variant surface glycoprotein (A-type)/Trypanosome variant surface glycoprotein C-terminal domain containing protein, putative</fullName>
    </submittedName>
</protein>
<evidence type="ECO:0000259" key="9">
    <source>
        <dbReference type="Pfam" id="PF10659"/>
    </source>
</evidence>
<dbReference type="Pfam" id="PF10659">
    <property type="entry name" value="Trypan_glycop_C"/>
    <property type="match status" value="1"/>
</dbReference>
<evidence type="ECO:0000259" key="8">
    <source>
        <dbReference type="Pfam" id="PF00913"/>
    </source>
</evidence>
<dbReference type="AlphaFoldDB" id="A0A1G4I7T7"/>
<evidence type="ECO:0000256" key="2">
    <source>
        <dbReference type="ARBA" id="ARBA00004609"/>
    </source>
</evidence>
<evidence type="ECO:0000256" key="7">
    <source>
        <dbReference type="ARBA" id="ARBA00023288"/>
    </source>
</evidence>
<organism evidence="10 11">
    <name type="scientific">Trypanosoma equiperdum</name>
    <dbReference type="NCBI Taxonomy" id="5694"/>
    <lineage>
        <taxon>Eukaryota</taxon>
        <taxon>Discoba</taxon>
        <taxon>Euglenozoa</taxon>
        <taxon>Kinetoplastea</taxon>
        <taxon>Metakinetoplastina</taxon>
        <taxon>Trypanosomatida</taxon>
        <taxon>Trypanosomatidae</taxon>
        <taxon>Trypanosoma</taxon>
    </lineage>
</organism>
<comment type="caution">
    <text evidence="10">The sequence shown here is derived from an EMBL/GenBank/DDBJ whole genome shotgun (WGS) entry which is preliminary data.</text>
</comment>
<keyword evidence="6" id="KW-0325">Glycoprotein</keyword>
<evidence type="ECO:0000256" key="6">
    <source>
        <dbReference type="ARBA" id="ARBA00023180"/>
    </source>
</evidence>